<dbReference type="AlphaFoldDB" id="A0A923RVT1"/>
<keyword evidence="4" id="KW-1185">Reference proteome</keyword>
<proteinExistence type="predicted"/>
<organism evidence="3 4">
    <name type="scientific">Agathobaculum faecis</name>
    <dbReference type="NCBI Taxonomy" id="2763013"/>
    <lineage>
        <taxon>Bacteria</taxon>
        <taxon>Bacillati</taxon>
        <taxon>Bacillota</taxon>
        <taxon>Clostridia</taxon>
        <taxon>Eubacteriales</taxon>
        <taxon>Butyricicoccaceae</taxon>
        <taxon>Agathobaculum</taxon>
    </lineage>
</organism>
<accession>A0A923RVT1</accession>
<reference evidence="3" key="1">
    <citation type="submission" date="2020-08" db="EMBL/GenBank/DDBJ databases">
        <title>Genome public.</title>
        <authorList>
            <person name="Liu C."/>
            <person name="Sun Q."/>
        </authorList>
    </citation>
    <scope>NUCLEOTIDE SEQUENCE</scope>
    <source>
        <strain evidence="3">NSJ-28</strain>
    </source>
</reference>
<dbReference type="RefSeq" id="WP_054326493.1">
    <property type="nucleotide sequence ID" value="NZ_JACOPL010000006.1"/>
</dbReference>
<evidence type="ECO:0000256" key="2">
    <source>
        <dbReference type="SAM" id="Phobius"/>
    </source>
</evidence>
<keyword evidence="2" id="KW-0812">Transmembrane</keyword>
<protein>
    <submittedName>
        <fullName evidence="3">Uncharacterized protein</fullName>
    </submittedName>
</protein>
<comment type="caution">
    <text evidence="3">The sequence shown here is derived from an EMBL/GenBank/DDBJ whole genome shotgun (WGS) entry which is preliminary data.</text>
</comment>
<feature type="compositionally biased region" description="Acidic residues" evidence="1">
    <location>
        <begin position="67"/>
        <end position="78"/>
    </location>
</feature>
<feature type="region of interest" description="Disordered" evidence="1">
    <location>
        <begin position="51"/>
        <end position="80"/>
    </location>
</feature>
<evidence type="ECO:0000256" key="1">
    <source>
        <dbReference type="SAM" id="MobiDB-lite"/>
    </source>
</evidence>
<gene>
    <name evidence="3" type="ORF">H8S45_07310</name>
</gene>
<feature type="compositionally biased region" description="Basic and acidic residues" evidence="1">
    <location>
        <begin position="52"/>
        <end position="66"/>
    </location>
</feature>
<evidence type="ECO:0000313" key="4">
    <source>
        <dbReference type="Proteomes" id="UP000606499"/>
    </source>
</evidence>
<sequence>MGLTQLDIIRKQIESTVKNRAAGETAKLRRKTSLIGEISRLAGRANSAIDGAGRDAARRRAGRQPEELEDDAAWDAPDEGARPYICADGYVRRSPEQTLYTPPDYRRRLLLRAAGLAAAVVLALAALWLLVHYSVLSI</sequence>
<evidence type="ECO:0000313" key="3">
    <source>
        <dbReference type="EMBL" id="MBC5725264.1"/>
    </source>
</evidence>
<dbReference type="Proteomes" id="UP000606499">
    <property type="component" value="Unassembled WGS sequence"/>
</dbReference>
<keyword evidence="2" id="KW-0472">Membrane</keyword>
<dbReference type="EMBL" id="JACOPL010000006">
    <property type="protein sequence ID" value="MBC5725264.1"/>
    <property type="molecule type" value="Genomic_DNA"/>
</dbReference>
<feature type="transmembrane region" description="Helical" evidence="2">
    <location>
        <begin position="109"/>
        <end position="131"/>
    </location>
</feature>
<name>A0A923RVT1_9FIRM</name>
<keyword evidence="2" id="KW-1133">Transmembrane helix</keyword>